<dbReference type="InterPro" id="IPR043129">
    <property type="entry name" value="ATPase_NBD"/>
</dbReference>
<dbReference type="CDD" id="cd24049">
    <property type="entry name" value="ASKHA_NBD_PilM"/>
    <property type="match status" value="1"/>
</dbReference>
<name>A0A931SD52_9BACT</name>
<evidence type="ECO:0000313" key="1">
    <source>
        <dbReference type="EMBL" id="MBI2097186.1"/>
    </source>
</evidence>
<dbReference type="InterPro" id="IPR005883">
    <property type="entry name" value="PilM"/>
</dbReference>
<dbReference type="InterPro" id="IPR050696">
    <property type="entry name" value="FtsA/MreB"/>
</dbReference>
<dbReference type="SUPFAM" id="SSF53067">
    <property type="entry name" value="Actin-like ATPase domain"/>
    <property type="match status" value="2"/>
</dbReference>
<dbReference type="EMBL" id="JACOZA010000084">
    <property type="protein sequence ID" value="MBI2097186.1"/>
    <property type="molecule type" value="Genomic_DNA"/>
</dbReference>
<dbReference type="Gene3D" id="3.30.420.40">
    <property type="match status" value="2"/>
</dbReference>
<evidence type="ECO:0000313" key="2">
    <source>
        <dbReference type="Proteomes" id="UP000724148"/>
    </source>
</evidence>
<dbReference type="AlphaFoldDB" id="A0A931SD52"/>
<dbReference type="NCBIfam" id="TIGR01175">
    <property type="entry name" value="pilM"/>
    <property type="match status" value="1"/>
</dbReference>
<dbReference type="PANTHER" id="PTHR32432:SF3">
    <property type="entry name" value="ETHANOLAMINE UTILIZATION PROTEIN EUTJ"/>
    <property type="match status" value="1"/>
</dbReference>
<dbReference type="Gene3D" id="3.30.1490.300">
    <property type="match status" value="1"/>
</dbReference>
<dbReference type="PIRSF" id="PIRSF019169">
    <property type="entry name" value="PilM"/>
    <property type="match status" value="1"/>
</dbReference>
<organism evidence="1 2">
    <name type="scientific">Candidatus Sungiibacteriota bacterium</name>
    <dbReference type="NCBI Taxonomy" id="2750080"/>
    <lineage>
        <taxon>Bacteria</taxon>
        <taxon>Candidatus Sungiibacteriota</taxon>
    </lineage>
</organism>
<dbReference type="PANTHER" id="PTHR32432">
    <property type="entry name" value="CELL DIVISION PROTEIN FTSA-RELATED"/>
    <property type="match status" value="1"/>
</dbReference>
<accession>A0A931SD52</accession>
<dbReference type="Pfam" id="PF11104">
    <property type="entry name" value="PilM_2"/>
    <property type="match status" value="1"/>
</dbReference>
<gene>
    <name evidence="1" type="primary">pilM</name>
    <name evidence="1" type="ORF">HYT40_03525</name>
</gene>
<protein>
    <submittedName>
        <fullName evidence="1">Type IV pilus assembly protein PilM</fullName>
    </submittedName>
</protein>
<dbReference type="Proteomes" id="UP000724148">
    <property type="component" value="Unassembled WGS sequence"/>
</dbReference>
<proteinExistence type="predicted"/>
<comment type="caution">
    <text evidence="1">The sequence shown here is derived from an EMBL/GenBank/DDBJ whole genome shotgun (WGS) entry which is preliminary data.</text>
</comment>
<sequence length="364" mass="40035">MFRSSFITTWAHALASLPVIGLDLSDLSVKFIRFDERGKSIGVRYIGSADLAGGVMVNGSIEKPKELAGILANLKTNDGHKVTDRFVVASLPEEKGFIKILRIPRPKSENIDAAVRWELEGAIPLPVEEIYFDFEEVVSAGHSDHVDVLVLAYPRGIVDSYTSVLREAGYVPMALELESQAIARALIDRGNLDPVLIIDIGATRTSFVLMTREGIIHTSTMSVSGQSFEAEIAKAMNVSLERARELKVTAGLDLKKEGGNVARALMQPLRLLLEEIMRHIEFYRDHKKDRGDLQNSIEKILLTGGDSNLIGIESYISRGVKVTVEKVSPFSRVLPQMGQRLPPIPANQAHAYTTAIGLALRQIL</sequence>
<reference evidence="1" key="1">
    <citation type="submission" date="2020-07" db="EMBL/GenBank/DDBJ databases">
        <title>Huge and variable diversity of episymbiotic CPR bacteria and DPANN archaea in groundwater ecosystems.</title>
        <authorList>
            <person name="He C.Y."/>
            <person name="Keren R."/>
            <person name="Whittaker M."/>
            <person name="Farag I.F."/>
            <person name="Doudna J."/>
            <person name="Cate J.H.D."/>
            <person name="Banfield J.F."/>
        </authorList>
    </citation>
    <scope>NUCLEOTIDE SEQUENCE</scope>
    <source>
        <strain evidence="1">NC_groundwater_193_Ag_S-0.1um_51_7</strain>
    </source>
</reference>